<gene>
    <name evidence="3" type="primary">CEG1_1</name>
    <name evidence="3" type="ORF">PGTUg99_001153</name>
</gene>
<name>A0A5B0MM55_PUCGR</name>
<evidence type="ECO:0000313" key="4">
    <source>
        <dbReference type="Proteomes" id="UP000325313"/>
    </source>
</evidence>
<comment type="caution">
    <text evidence="3">The sequence shown here is derived from an EMBL/GenBank/DDBJ whole genome shotgun (WGS) entry which is preliminary data.</text>
</comment>
<evidence type="ECO:0000313" key="3">
    <source>
        <dbReference type="EMBL" id="KAA1077089.1"/>
    </source>
</evidence>
<sequence>MAATPTPTAEDYLYLKSEFDKLKLLLPQPGNPGGSSSPLTQSEIVIQNFNKDPIGIHYAANPAKTKLACDGFNFKIWEKELNCTLRQIFQVKDFSILQSNFTAQLLDEQDSIARLIRSTINEDLLGIVDSTDNEDPWSIFELLKAKCSRSDRRHKLSLVKQIIALATDKTPGSKVNLAKWSRVMAKIKQFNITVDELGGLFLQSSFVAPIGVDLKTFEFSVDQNLEQKDKPSFSDVTTIIQSASSKAKNKVPTPSDGYAPMDLDAINAIKTTRPLYSAPHRRPPPVLKQEHPKTSLSIDKAQRFQGKPLNEVLKNWYGDACHYCKQVGHWYNNCAAFWDDVDKKVIDPPPRDYNTPESNYLPPHQPPYPQNRLRQLEIPEVDNGKVLLDSGASTHIQGLSADHDTEGTD</sequence>
<dbReference type="Proteomes" id="UP000325313">
    <property type="component" value="Unassembled WGS sequence"/>
</dbReference>
<accession>A0A5B0MM55</accession>
<dbReference type="EMBL" id="VDEP01000460">
    <property type="protein sequence ID" value="KAA1077089.1"/>
    <property type="molecule type" value="Genomic_DNA"/>
</dbReference>
<organism evidence="3 4">
    <name type="scientific">Puccinia graminis f. sp. tritici</name>
    <dbReference type="NCBI Taxonomy" id="56615"/>
    <lineage>
        <taxon>Eukaryota</taxon>
        <taxon>Fungi</taxon>
        <taxon>Dikarya</taxon>
        <taxon>Basidiomycota</taxon>
        <taxon>Pucciniomycotina</taxon>
        <taxon>Pucciniomycetes</taxon>
        <taxon>Pucciniales</taxon>
        <taxon>Pucciniaceae</taxon>
        <taxon>Puccinia</taxon>
    </lineage>
</organism>
<feature type="region of interest" description="Disordered" evidence="2">
    <location>
        <begin position="275"/>
        <end position="294"/>
    </location>
</feature>
<keyword evidence="1" id="KW-0507">mRNA processing</keyword>
<dbReference type="GO" id="GO:0008270">
    <property type="term" value="F:zinc ion binding"/>
    <property type="evidence" value="ECO:0007669"/>
    <property type="project" value="InterPro"/>
</dbReference>
<dbReference type="AlphaFoldDB" id="A0A5B0MM55"/>
<dbReference type="SUPFAM" id="SSF57756">
    <property type="entry name" value="Retrovirus zinc finger-like domains"/>
    <property type="match status" value="1"/>
</dbReference>
<evidence type="ECO:0000256" key="2">
    <source>
        <dbReference type="SAM" id="MobiDB-lite"/>
    </source>
</evidence>
<dbReference type="InterPro" id="IPR036875">
    <property type="entry name" value="Znf_CCHC_sf"/>
</dbReference>
<feature type="region of interest" description="Disordered" evidence="2">
    <location>
        <begin position="348"/>
        <end position="371"/>
    </location>
</feature>
<proteinExistence type="predicted"/>
<dbReference type="GO" id="GO:0003676">
    <property type="term" value="F:nucleic acid binding"/>
    <property type="evidence" value="ECO:0007669"/>
    <property type="project" value="InterPro"/>
</dbReference>
<reference evidence="3 4" key="1">
    <citation type="submission" date="2019-05" db="EMBL/GenBank/DDBJ databases">
        <title>Emergence of the Ug99 lineage of the wheat stem rust pathogen through somatic hybridization.</title>
        <authorList>
            <person name="Li F."/>
            <person name="Upadhyaya N.M."/>
            <person name="Sperschneider J."/>
            <person name="Matny O."/>
            <person name="Nguyen-Phuc H."/>
            <person name="Mago R."/>
            <person name="Raley C."/>
            <person name="Miller M.E."/>
            <person name="Silverstein K.A.T."/>
            <person name="Henningsen E."/>
            <person name="Hirsch C.D."/>
            <person name="Visser B."/>
            <person name="Pretorius Z.A."/>
            <person name="Steffenson B.J."/>
            <person name="Schwessinger B."/>
            <person name="Dodds P.N."/>
            <person name="Figueroa M."/>
        </authorList>
    </citation>
    <scope>NUCLEOTIDE SEQUENCE [LARGE SCALE GENOMIC DNA]</scope>
    <source>
        <strain evidence="3 4">Ug99</strain>
    </source>
</reference>
<dbReference type="GO" id="GO:0006397">
    <property type="term" value="P:mRNA processing"/>
    <property type="evidence" value="ECO:0007669"/>
    <property type="project" value="UniProtKB-KW"/>
</dbReference>
<protein>
    <submittedName>
        <fullName evidence="3">Dcp1p-Dcp2p decapping enzyme complex alpha subunit</fullName>
    </submittedName>
</protein>
<evidence type="ECO:0000256" key="1">
    <source>
        <dbReference type="ARBA" id="ARBA00022664"/>
    </source>
</evidence>